<name>A0ABP7P7A4_9GAMM</name>
<dbReference type="Pfam" id="PF04375">
    <property type="entry name" value="HemX"/>
    <property type="match status" value="1"/>
</dbReference>
<evidence type="ECO:0000256" key="1">
    <source>
        <dbReference type="SAM" id="Coils"/>
    </source>
</evidence>
<keyword evidence="3" id="KW-1185">Reference proteome</keyword>
<dbReference type="Proteomes" id="UP001501337">
    <property type="component" value="Unassembled WGS sequence"/>
</dbReference>
<dbReference type="PANTHER" id="PTHR38043">
    <property type="entry name" value="PROTEIN HEMX"/>
    <property type="match status" value="1"/>
</dbReference>
<comment type="caution">
    <text evidence="2">The sequence shown here is derived from an EMBL/GenBank/DDBJ whole genome shotgun (WGS) entry which is preliminary data.</text>
</comment>
<organism evidence="2 3">
    <name type="scientific">Allohahella marinimesophila</name>
    <dbReference type="NCBI Taxonomy" id="1054972"/>
    <lineage>
        <taxon>Bacteria</taxon>
        <taxon>Pseudomonadati</taxon>
        <taxon>Pseudomonadota</taxon>
        <taxon>Gammaproteobacteria</taxon>
        <taxon>Oceanospirillales</taxon>
        <taxon>Hahellaceae</taxon>
        <taxon>Allohahella</taxon>
    </lineage>
</organism>
<sequence length="361" mass="40237">MWPLWLAFLLLLIALGAGAWYAWNHLQTLRGEIDQSVESQLSKVESTTQQVRSDQSAFTSSMSTLQQQLQAYDTRIDELSAQLDKTAQQLLADQATSRTDWLLAEAEYLLRLANQRVLLEKDVDSALAILIAADEALKETDEVAVIPIRKTIASEMLALKSLGEVDVTGAYLKLEALAEQITRMDESLMLKESPLAKQTMESGDGLVINPDAEQTDTSAAEEADQPWYRKALTTAQETLNRFVIVRDLDEPIAPLLAPEQTHYLRQNLRLMIEQAELALLEQNQEIYSNSLDKAEKWIRSYFVEDSSQTNALLDSIESLKAISVDPELPDISASLRQLKGLLESVYQIGPSSNPPSDESGE</sequence>
<dbReference type="PANTHER" id="PTHR38043:SF1">
    <property type="entry name" value="PROTEIN HEMX"/>
    <property type="match status" value="1"/>
</dbReference>
<keyword evidence="1" id="KW-0175">Coiled coil</keyword>
<evidence type="ECO:0000313" key="3">
    <source>
        <dbReference type="Proteomes" id="UP001501337"/>
    </source>
</evidence>
<proteinExistence type="predicted"/>
<reference evidence="3" key="1">
    <citation type="journal article" date="2019" name="Int. J. Syst. Evol. Microbiol.">
        <title>The Global Catalogue of Microorganisms (GCM) 10K type strain sequencing project: providing services to taxonomists for standard genome sequencing and annotation.</title>
        <authorList>
            <consortium name="The Broad Institute Genomics Platform"/>
            <consortium name="The Broad Institute Genome Sequencing Center for Infectious Disease"/>
            <person name="Wu L."/>
            <person name="Ma J."/>
        </authorList>
    </citation>
    <scope>NUCLEOTIDE SEQUENCE [LARGE SCALE GENOMIC DNA]</scope>
    <source>
        <strain evidence="3">JCM 17555</strain>
    </source>
</reference>
<feature type="coiled-coil region" evidence="1">
    <location>
        <begin position="62"/>
        <end position="89"/>
    </location>
</feature>
<dbReference type="InterPro" id="IPR007470">
    <property type="entry name" value="HemX"/>
</dbReference>
<evidence type="ECO:0000313" key="2">
    <source>
        <dbReference type="EMBL" id="GAA3960899.1"/>
    </source>
</evidence>
<gene>
    <name evidence="2" type="ORF">GCM10022278_18730</name>
</gene>
<dbReference type="EMBL" id="BAABBO010000009">
    <property type="protein sequence ID" value="GAA3960899.1"/>
    <property type="molecule type" value="Genomic_DNA"/>
</dbReference>
<accession>A0ABP7P7A4</accession>
<protein>
    <submittedName>
        <fullName evidence="2">Uroporphyrinogen-III C-methyltransferase</fullName>
    </submittedName>
</protein>